<sequence length="232" mass="26179" precursor="true">MKLKKLALAALLSPLSFQVFADVTVELPENVRLLVVNEQEVNKGWSGFLKASDDSVTLKNGQNQIVYQVDHYFYKGDSQSERYRSTPFVLSFTASDQNLSFIIPNFNDIEKAQQYTKKPTPQLTDKQKKTYPFKHDNLAFDGISINHDYEKYTKEYNKKGGIAALTGLAITTSSLPVTKQALPESASVEKTATTTQTSKTEANLAGDNLKYWFEQADKETRKEFVSWAVQNL</sequence>
<accession>A0A2T3LBP5</accession>
<dbReference type="HAMAP" id="MF_00789">
    <property type="entry name" value="UPF0319"/>
    <property type="match status" value="1"/>
</dbReference>
<dbReference type="Proteomes" id="UP000241803">
    <property type="component" value="Unassembled WGS sequence"/>
</dbReference>
<gene>
    <name evidence="4" type="ORF">C9J47_09650</name>
</gene>
<evidence type="ECO:0000256" key="3">
    <source>
        <dbReference type="HAMAP-Rule" id="MF_00789"/>
    </source>
</evidence>
<organism evidence="4 5">
    <name type="scientific">Photobacterium indicum</name>
    <dbReference type="NCBI Taxonomy" id="81447"/>
    <lineage>
        <taxon>Bacteria</taxon>
        <taxon>Pseudomonadati</taxon>
        <taxon>Pseudomonadota</taxon>
        <taxon>Gammaproteobacteria</taxon>
        <taxon>Vibrionales</taxon>
        <taxon>Vibrionaceae</taxon>
        <taxon>Photobacterium</taxon>
    </lineage>
</organism>
<dbReference type="RefSeq" id="WP_107253320.1">
    <property type="nucleotide sequence ID" value="NZ_PYOC01000002.1"/>
</dbReference>
<dbReference type="PANTHER" id="PTHR38108:SF1">
    <property type="entry name" value="UPF0319 PROTEIN YCCT"/>
    <property type="match status" value="1"/>
</dbReference>
<feature type="signal peptide" evidence="3">
    <location>
        <begin position="1"/>
        <end position="21"/>
    </location>
</feature>
<keyword evidence="5" id="KW-1185">Reference proteome</keyword>
<comment type="caution">
    <text evidence="4">The sequence shown here is derived from an EMBL/GenBank/DDBJ whole genome shotgun (WGS) entry which is preliminary data.</text>
</comment>
<proteinExistence type="inferred from homology"/>
<evidence type="ECO:0000313" key="5">
    <source>
        <dbReference type="Proteomes" id="UP000241803"/>
    </source>
</evidence>
<evidence type="ECO:0000256" key="2">
    <source>
        <dbReference type="ARBA" id="ARBA00022729"/>
    </source>
</evidence>
<reference evidence="4 5" key="1">
    <citation type="submission" date="2018-03" db="EMBL/GenBank/DDBJ databases">
        <title>Whole genome sequencing of Histamine producing bacteria.</title>
        <authorList>
            <person name="Butler K."/>
        </authorList>
    </citation>
    <scope>NUCLEOTIDE SEQUENCE [LARGE SCALE GENOMIC DNA]</scope>
    <source>
        <strain evidence="4 5">ATCC 19614</strain>
    </source>
</reference>
<keyword evidence="2 3" id="KW-0732">Signal</keyword>
<dbReference type="Pfam" id="PF09829">
    <property type="entry name" value="DUF2057"/>
    <property type="match status" value="1"/>
</dbReference>
<protein>
    <recommendedName>
        <fullName evidence="3">UPF0319 protein C9J47_09650</fullName>
    </recommendedName>
</protein>
<dbReference type="PANTHER" id="PTHR38108">
    <property type="entry name" value="UPF0319 PROTEIN YCCT"/>
    <property type="match status" value="1"/>
</dbReference>
<feature type="chain" id="PRO_5015790570" description="UPF0319 protein C9J47_09650" evidence="3">
    <location>
        <begin position="22"/>
        <end position="232"/>
    </location>
</feature>
<dbReference type="EMBL" id="PYOC01000002">
    <property type="protein sequence ID" value="PSV48758.1"/>
    <property type="molecule type" value="Genomic_DNA"/>
</dbReference>
<evidence type="ECO:0000256" key="1">
    <source>
        <dbReference type="ARBA" id="ARBA00008490"/>
    </source>
</evidence>
<evidence type="ECO:0000313" key="4">
    <source>
        <dbReference type="EMBL" id="PSV48758.1"/>
    </source>
</evidence>
<comment type="similarity">
    <text evidence="1 3">Belongs to the UPF0319 family.</text>
</comment>
<dbReference type="InterPro" id="IPR018635">
    <property type="entry name" value="UPF0319"/>
</dbReference>
<dbReference type="AlphaFoldDB" id="A0A2T3LBP5"/>
<name>A0A2T3LBP5_9GAMM</name>